<name>A0A5A7S735_9NOCA</name>
<dbReference type="Proteomes" id="UP000322244">
    <property type="component" value="Unassembled WGS sequence"/>
</dbReference>
<accession>A0A5A7S735</accession>
<dbReference type="EMBL" id="VLNY01000023">
    <property type="protein sequence ID" value="KAA0017062.1"/>
    <property type="molecule type" value="Genomic_DNA"/>
</dbReference>
<comment type="caution">
    <text evidence="2">The sequence shown here is derived from an EMBL/GenBank/DDBJ whole genome shotgun (WGS) entry which is preliminary data.</text>
</comment>
<dbReference type="OrthoDB" id="2339873at2"/>
<reference evidence="2 3" key="1">
    <citation type="submission" date="2019-07" db="EMBL/GenBank/DDBJ databases">
        <title>Rhodococcus cavernicolus sp. nov., isolated from a cave.</title>
        <authorList>
            <person name="Lee S.D."/>
        </authorList>
    </citation>
    <scope>NUCLEOTIDE SEQUENCE [LARGE SCALE GENOMIC DNA]</scope>
    <source>
        <strain evidence="2 3">C1-24</strain>
    </source>
</reference>
<gene>
    <name evidence="2" type="ORF">FOY51_25315</name>
</gene>
<proteinExistence type="predicted"/>
<evidence type="ECO:0000256" key="1">
    <source>
        <dbReference type="SAM" id="Phobius"/>
    </source>
</evidence>
<organism evidence="2 3">
    <name type="scientific">Antrihabitans cavernicola</name>
    <dbReference type="NCBI Taxonomy" id="2495913"/>
    <lineage>
        <taxon>Bacteria</taxon>
        <taxon>Bacillati</taxon>
        <taxon>Actinomycetota</taxon>
        <taxon>Actinomycetes</taxon>
        <taxon>Mycobacteriales</taxon>
        <taxon>Nocardiaceae</taxon>
        <taxon>Antrihabitans</taxon>
    </lineage>
</organism>
<keyword evidence="1" id="KW-1133">Transmembrane helix</keyword>
<evidence type="ECO:0000313" key="2">
    <source>
        <dbReference type="EMBL" id="KAA0017062.1"/>
    </source>
</evidence>
<keyword evidence="1" id="KW-0812">Transmembrane</keyword>
<evidence type="ECO:0000313" key="3">
    <source>
        <dbReference type="Proteomes" id="UP000322244"/>
    </source>
</evidence>
<protein>
    <submittedName>
        <fullName evidence="2">Uncharacterized protein</fullName>
    </submittedName>
</protein>
<dbReference type="RefSeq" id="WP_149433050.1">
    <property type="nucleotide sequence ID" value="NZ_VLNY01000023.1"/>
</dbReference>
<keyword evidence="1" id="KW-0472">Membrane</keyword>
<sequence>MSAGLRFREVMTGQVTMGEKDPWVGYRSPASAAVTFTARITIEDIGTFLADPDHAAALSADLDVPRLGGRIASRGGVFGVFTPTDDARTTHIRYELPITIDDRPHWLHGVKVVTVAAPWRLWPATTTLLTFIHEGVDDSGAIVGAGVLKMGAGKLIRSVTTLRGAVAQYLSFFAGGLISTYLLRRRA</sequence>
<dbReference type="AlphaFoldDB" id="A0A5A7S735"/>
<feature type="transmembrane region" description="Helical" evidence="1">
    <location>
        <begin position="166"/>
        <end position="183"/>
    </location>
</feature>
<keyword evidence="3" id="KW-1185">Reference proteome</keyword>